<keyword evidence="1" id="KW-1133">Transmembrane helix</keyword>
<dbReference type="InterPro" id="IPR004158">
    <property type="entry name" value="DUF247_pln"/>
</dbReference>
<reference evidence="2" key="1">
    <citation type="submission" date="2020-03" db="EMBL/GenBank/DDBJ databases">
        <title>A high-quality chromosome-level genome assembly of a woody plant with both climbing and erect habits, Rhamnella rubrinervis.</title>
        <authorList>
            <person name="Lu Z."/>
            <person name="Yang Y."/>
            <person name="Zhu X."/>
            <person name="Sun Y."/>
        </authorList>
    </citation>
    <scope>NUCLEOTIDE SEQUENCE</scope>
    <source>
        <strain evidence="2">BYM</strain>
        <tissue evidence="2">Leaf</tissue>
    </source>
</reference>
<dbReference type="PANTHER" id="PTHR31170:SF25">
    <property type="entry name" value="BNAA09G04570D PROTEIN"/>
    <property type="match status" value="1"/>
</dbReference>
<evidence type="ECO:0000313" key="2">
    <source>
        <dbReference type="EMBL" id="KAF3442499.1"/>
    </source>
</evidence>
<dbReference type="AlphaFoldDB" id="A0A8K0GYR3"/>
<keyword evidence="3" id="KW-1185">Reference proteome</keyword>
<comment type="caution">
    <text evidence="2">The sequence shown here is derived from an EMBL/GenBank/DDBJ whole genome shotgun (WGS) entry which is preliminary data.</text>
</comment>
<dbReference type="Proteomes" id="UP000796880">
    <property type="component" value="Unassembled WGS sequence"/>
</dbReference>
<protein>
    <submittedName>
        <fullName evidence="2">Uncharacterized protein</fullName>
    </submittedName>
</protein>
<organism evidence="2 3">
    <name type="scientific">Rhamnella rubrinervis</name>
    <dbReference type="NCBI Taxonomy" id="2594499"/>
    <lineage>
        <taxon>Eukaryota</taxon>
        <taxon>Viridiplantae</taxon>
        <taxon>Streptophyta</taxon>
        <taxon>Embryophyta</taxon>
        <taxon>Tracheophyta</taxon>
        <taxon>Spermatophyta</taxon>
        <taxon>Magnoliopsida</taxon>
        <taxon>eudicotyledons</taxon>
        <taxon>Gunneridae</taxon>
        <taxon>Pentapetalae</taxon>
        <taxon>rosids</taxon>
        <taxon>fabids</taxon>
        <taxon>Rosales</taxon>
        <taxon>Rhamnaceae</taxon>
        <taxon>rhamnoid group</taxon>
        <taxon>Rhamneae</taxon>
        <taxon>Rhamnella</taxon>
    </lineage>
</organism>
<feature type="transmembrane region" description="Helical" evidence="1">
    <location>
        <begin position="462"/>
        <end position="485"/>
    </location>
</feature>
<dbReference type="EMBL" id="VOIH02000007">
    <property type="protein sequence ID" value="KAF3442499.1"/>
    <property type="molecule type" value="Genomic_DNA"/>
</dbReference>
<dbReference type="OrthoDB" id="1849062at2759"/>
<dbReference type="Pfam" id="PF03140">
    <property type="entry name" value="DUF247"/>
    <property type="match status" value="1"/>
</dbReference>
<evidence type="ECO:0000313" key="3">
    <source>
        <dbReference type="Proteomes" id="UP000796880"/>
    </source>
</evidence>
<accession>A0A8K0GYR3</accession>
<evidence type="ECO:0000256" key="1">
    <source>
        <dbReference type="SAM" id="Phobius"/>
    </source>
</evidence>
<keyword evidence="1" id="KW-0812">Transmembrane</keyword>
<gene>
    <name evidence="2" type="ORF">FNV43_RR16415</name>
</gene>
<proteinExistence type="predicted"/>
<keyword evidence="1" id="KW-0472">Membrane</keyword>
<dbReference type="PANTHER" id="PTHR31170">
    <property type="entry name" value="BNAC04G53230D PROTEIN"/>
    <property type="match status" value="1"/>
</dbReference>
<sequence>MSVPGSGLFITEELSAKRTIITGEVGSQGNDTMEIVVETRAGESWLDRIIQDGADQSSTIKIRKIPKMFREIESNKDCYDPLVVSIGPYHHGKPELQEIEKLKIKMAKQYVNGTREKYSPVFEEKFKNVAGEAKKYYDLESIPAIDDESFTKMMFLDGCFVLQYIYSSVYSKQDMGMKIHHTAFVQRDLFLLENQLPYIVLQELMGARFEAGEGKKMIHKFIKLNQVHHPPPISLWRDCLPNFITFIYPRKKSSGQTAEQSTDNSSSTKDDQPLHLLDMMRKTLVGPDAKKALGARRAGPDDNWSQRYQSAKELKTVGIRFWASKRRNYTNVSFSSTWLLYGKLTLPPLIIDDSTKSMLLNMLAFETCPHCPEDFWVTSYICFIDSLINNAEDVAILRSQNILLNYLGSDQDVADLFNGIAKYLAPNPCAYVDVKDGIKKHYDSKFKIWMAEWLDNHFSSPWTVLAFLGAFSAIVLSFIQTYAALNPPSN</sequence>
<name>A0A8K0GYR3_9ROSA</name>